<feature type="domain" description="Inh N-terminal" evidence="1">
    <location>
        <begin position="109"/>
        <end position="158"/>
    </location>
</feature>
<sequence length="161" mass="18158">MLVNCLSKLDMLKKLDSKVEGLDVSVSAFKPLFIFSDTQGKEYNCQTAQSFVTEFNKRFGEVLGGSTRTIGKRKFVIELLDKETIMEVEEYKKDVKVELENTTVEGETSIDIEYAKSLEEGATKKEAKDALADYAQKFDIVLQKNKSFDNMIADLEEETAA</sequence>
<name>A0A0H4INF8_9CAUD</name>
<evidence type="ECO:0000313" key="3">
    <source>
        <dbReference type="Proteomes" id="UP000202763"/>
    </source>
</evidence>
<dbReference type="KEGG" id="vg:26796723"/>
<evidence type="ECO:0000313" key="2">
    <source>
        <dbReference type="EMBL" id="AKO61129.1"/>
    </source>
</evidence>
<dbReference type="Proteomes" id="UP000202763">
    <property type="component" value="Segment"/>
</dbReference>
<proteinExistence type="predicted"/>
<dbReference type="InterPro" id="IPR059054">
    <property type="entry name" value="Inh_N"/>
</dbReference>
<evidence type="ECO:0000259" key="1">
    <source>
        <dbReference type="Pfam" id="PF26097"/>
    </source>
</evidence>
<dbReference type="GeneID" id="26796723"/>
<dbReference type="Pfam" id="PF26097">
    <property type="entry name" value="Phage_Inh_N"/>
    <property type="match status" value="1"/>
</dbReference>
<reference evidence="2 3" key="1">
    <citation type="submission" date="2015-05" db="EMBL/GenBank/DDBJ databases">
        <authorList>
            <person name="Wang D.B."/>
            <person name="Wang M."/>
        </authorList>
    </citation>
    <scope>NUCLEOTIDE SEQUENCE [LARGE SCALE GENOMIC DNA]</scope>
</reference>
<protein>
    <recommendedName>
        <fullName evidence="1">Inh N-terminal domain-containing protein</fullName>
    </recommendedName>
</protein>
<organism evidence="2 3">
    <name type="scientific">Pseudoalteromonas phage H101</name>
    <dbReference type="NCBI Taxonomy" id="1654919"/>
    <lineage>
        <taxon>Viruses</taxon>
        <taxon>Duplodnaviria</taxon>
        <taxon>Heunggongvirae</taxon>
        <taxon>Uroviricota</taxon>
        <taxon>Caudoviricetes</taxon>
        <taxon>Shandongvirus</taxon>
        <taxon>Shandongvirus H101</taxon>
    </lineage>
</organism>
<keyword evidence="3" id="KW-1185">Reference proteome</keyword>
<dbReference type="OrthoDB" id="8009at10239"/>
<dbReference type="EMBL" id="KR534323">
    <property type="protein sequence ID" value="AKO61129.1"/>
    <property type="molecule type" value="Genomic_DNA"/>
</dbReference>
<dbReference type="RefSeq" id="YP_009225662.1">
    <property type="nucleotide sequence ID" value="NC_029094.1"/>
</dbReference>
<accession>A0A0H4INF8</accession>